<comment type="similarity">
    <text evidence="2 6">Belongs to the plant self-incompatibility (S1) protein family.</text>
</comment>
<evidence type="ECO:0000256" key="1">
    <source>
        <dbReference type="ARBA" id="ARBA00004613"/>
    </source>
</evidence>
<dbReference type="Pfam" id="PF05938">
    <property type="entry name" value="Self-incomp_S1"/>
    <property type="match status" value="1"/>
</dbReference>
<evidence type="ECO:0000256" key="5">
    <source>
        <dbReference type="ARBA" id="ARBA00022729"/>
    </source>
</evidence>
<name>A0AAN7FPG8_QUERU</name>
<dbReference type="GO" id="GO:0005576">
    <property type="term" value="C:extracellular region"/>
    <property type="evidence" value="ECO:0007669"/>
    <property type="project" value="UniProtKB-SubCell"/>
</dbReference>
<dbReference type="InterPro" id="IPR010264">
    <property type="entry name" value="Self-incomp_S1"/>
</dbReference>
<organism evidence="7 8">
    <name type="scientific">Quercus rubra</name>
    <name type="common">Northern red oak</name>
    <name type="synonym">Quercus borealis</name>
    <dbReference type="NCBI Taxonomy" id="3512"/>
    <lineage>
        <taxon>Eukaryota</taxon>
        <taxon>Viridiplantae</taxon>
        <taxon>Streptophyta</taxon>
        <taxon>Embryophyta</taxon>
        <taxon>Tracheophyta</taxon>
        <taxon>Spermatophyta</taxon>
        <taxon>Magnoliopsida</taxon>
        <taxon>eudicotyledons</taxon>
        <taxon>Gunneridae</taxon>
        <taxon>Pentapetalae</taxon>
        <taxon>rosids</taxon>
        <taxon>fabids</taxon>
        <taxon>Fagales</taxon>
        <taxon>Fagaceae</taxon>
        <taxon>Quercus</taxon>
    </lineage>
</organism>
<comment type="caution">
    <text evidence="7">The sequence shown here is derived from an EMBL/GenBank/DDBJ whole genome shotgun (WGS) entry which is preliminary data.</text>
</comment>
<dbReference type="AlphaFoldDB" id="A0AAN7FPG8"/>
<evidence type="ECO:0000256" key="4">
    <source>
        <dbReference type="ARBA" id="ARBA00022525"/>
    </source>
</evidence>
<proteinExistence type="inferred from homology"/>
<dbReference type="Proteomes" id="UP001324115">
    <property type="component" value="Unassembled WGS sequence"/>
</dbReference>
<dbReference type="GO" id="GO:0060320">
    <property type="term" value="P:rejection of self pollen"/>
    <property type="evidence" value="ECO:0007669"/>
    <property type="project" value="UniProtKB-KW"/>
</dbReference>
<evidence type="ECO:0000256" key="6">
    <source>
        <dbReference type="RuleBase" id="RU367044"/>
    </source>
</evidence>
<accession>A0AAN7FPG8</accession>
<reference evidence="7 8" key="1">
    <citation type="journal article" date="2023" name="G3 (Bethesda)">
        <title>A haplotype-resolved chromosome-scale genome for Quercus rubra L. provides insights into the genetics of adaptive traits for red oak species.</title>
        <authorList>
            <person name="Kapoor B."/>
            <person name="Jenkins J."/>
            <person name="Schmutz J."/>
            <person name="Zhebentyayeva T."/>
            <person name="Kuelheim C."/>
            <person name="Coggeshall M."/>
            <person name="Heim C."/>
            <person name="Lasky J.R."/>
            <person name="Leites L."/>
            <person name="Islam-Faridi N."/>
            <person name="Romero-Severson J."/>
            <person name="DeLeo V.L."/>
            <person name="Lucas S.M."/>
            <person name="Lazic D."/>
            <person name="Gailing O."/>
            <person name="Carlson J."/>
            <person name="Staton M."/>
        </authorList>
    </citation>
    <scope>NUCLEOTIDE SEQUENCE [LARGE SCALE GENOMIC DNA]</scope>
    <source>
        <strain evidence="7">Pseudo-F2</strain>
    </source>
</reference>
<dbReference type="PANTHER" id="PTHR31232:SF168">
    <property type="entry name" value="S-PROTEIN HOMOLOG 24-RELATED"/>
    <property type="match status" value="1"/>
</dbReference>
<keyword evidence="5 6" id="KW-0732">Signal</keyword>
<protein>
    <recommendedName>
        <fullName evidence="6">S-protein homolog</fullName>
    </recommendedName>
</protein>
<gene>
    <name evidence="7" type="ORF">RGQ29_018128</name>
</gene>
<keyword evidence="3 6" id="KW-0713">Self-incompatibility</keyword>
<evidence type="ECO:0000313" key="8">
    <source>
        <dbReference type="Proteomes" id="UP001324115"/>
    </source>
</evidence>
<sequence>MKPRTVFQLSCFCFVLVLAFGPSYSFMWEPKPFRKNYVKIVNNLNNKFLYFHFKSRDDDLGLRNLQPNIYWEFSFHRIILGSMLYFCNFWYDNFHIFFDAFRQDEHFQKECSGDHYIWIVQEDGLCFYELKEHMAMKNHDWEIEQQM</sequence>
<dbReference type="PANTHER" id="PTHR31232">
    <property type="match status" value="1"/>
</dbReference>
<feature type="signal peptide" evidence="6">
    <location>
        <begin position="1"/>
        <end position="19"/>
    </location>
</feature>
<keyword evidence="8" id="KW-1185">Reference proteome</keyword>
<keyword evidence="4 6" id="KW-0964">Secreted</keyword>
<comment type="subcellular location">
    <subcellularLocation>
        <location evidence="1 6">Secreted</location>
    </subcellularLocation>
</comment>
<evidence type="ECO:0000256" key="3">
    <source>
        <dbReference type="ARBA" id="ARBA00022471"/>
    </source>
</evidence>
<feature type="chain" id="PRO_5042667803" description="S-protein homolog" evidence="6">
    <location>
        <begin position="20"/>
        <end position="147"/>
    </location>
</feature>
<evidence type="ECO:0000313" key="7">
    <source>
        <dbReference type="EMBL" id="KAK4594321.1"/>
    </source>
</evidence>
<evidence type="ECO:0000256" key="2">
    <source>
        <dbReference type="ARBA" id="ARBA00005581"/>
    </source>
</evidence>
<dbReference type="EMBL" id="JAXUIC010000004">
    <property type="protein sequence ID" value="KAK4594321.1"/>
    <property type="molecule type" value="Genomic_DNA"/>
</dbReference>